<evidence type="ECO:0000313" key="3">
    <source>
        <dbReference type="Proteomes" id="UP001596298"/>
    </source>
</evidence>
<reference evidence="3" key="1">
    <citation type="journal article" date="2019" name="Int. J. Syst. Evol. Microbiol.">
        <title>The Global Catalogue of Microorganisms (GCM) 10K type strain sequencing project: providing services to taxonomists for standard genome sequencing and annotation.</title>
        <authorList>
            <consortium name="The Broad Institute Genomics Platform"/>
            <consortium name="The Broad Institute Genome Sequencing Center for Infectious Disease"/>
            <person name="Wu L."/>
            <person name="Ma J."/>
        </authorList>
    </citation>
    <scope>NUCLEOTIDE SEQUENCE [LARGE SCALE GENOMIC DNA]</scope>
    <source>
        <strain evidence="3">CCUG 58127</strain>
    </source>
</reference>
<evidence type="ECO:0000313" key="2">
    <source>
        <dbReference type="EMBL" id="MFC6707822.1"/>
    </source>
</evidence>
<name>A0ABW2ALY0_9MICO</name>
<protein>
    <submittedName>
        <fullName evidence="2">Uncharacterized protein</fullName>
    </submittedName>
</protein>
<dbReference type="EMBL" id="JBHSWH010000001">
    <property type="protein sequence ID" value="MFC6707822.1"/>
    <property type="molecule type" value="Genomic_DNA"/>
</dbReference>
<sequence length="190" mass="20083">MQTSDRTRGVALLVPRLLSIQTDPAEFETADAIAEAVERSAEALLRWHDALADIQHREAPSDGLPDPVLVEPPADGPAHASRRLADRVYAGSIPADPASLEAAASELHRIAHSVTRVATSCPDESISLQGNEIAAALTRLSSALRELADTLRAESRRLADGAVGGADQILGRVVRAEHAARLAAATTLRE</sequence>
<keyword evidence="3" id="KW-1185">Reference proteome</keyword>
<organism evidence="2 3">
    <name type="scientific">Flexivirga alba</name>
    <dbReference type="NCBI Taxonomy" id="702742"/>
    <lineage>
        <taxon>Bacteria</taxon>
        <taxon>Bacillati</taxon>
        <taxon>Actinomycetota</taxon>
        <taxon>Actinomycetes</taxon>
        <taxon>Micrococcales</taxon>
        <taxon>Dermacoccaceae</taxon>
        <taxon>Flexivirga</taxon>
    </lineage>
</organism>
<proteinExistence type="predicted"/>
<feature type="region of interest" description="Disordered" evidence="1">
    <location>
        <begin position="58"/>
        <end position="79"/>
    </location>
</feature>
<evidence type="ECO:0000256" key="1">
    <source>
        <dbReference type="SAM" id="MobiDB-lite"/>
    </source>
</evidence>
<gene>
    <name evidence="2" type="ORF">ACFQDH_21945</name>
</gene>
<dbReference type="Proteomes" id="UP001596298">
    <property type="component" value="Unassembled WGS sequence"/>
</dbReference>
<accession>A0ABW2ALY0</accession>
<comment type="caution">
    <text evidence="2">The sequence shown here is derived from an EMBL/GenBank/DDBJ whole genome shotgun (WGS) entry which is preliminary data.</text>
</comment>
<dbReference type="RefSeq" id="WP_382404481.1">
    <property type="nucleotide sequence ID" value="NZ_JBHSWH010000001.1"/>
</dbReference>